<dbReference type="Proteomes" id="UP000789860">
    <property type="component" value="Unassembled WGS sequence"/>
</dbReference>
<keyword evidence="2" id="KW-1185">Reference proteome</keyword>
<protein>
    <submittedName>
        <fullName evidence="1">11843_t:CDS:1</fullName>
    </submittedName>
</protein>
<comment type="caution">
    <text evidence="1">The sequence shown here is derived from an EMBL/GenBank/DDBJ whole genome shotgun (WGS) entry which is preliminary data.</text>
</comment>
<sequence length="79" mass="9621">EKNIDISNSSNNRLDDILNQILDATDSISQIKKRQDNNIIQQELLETKRFKMYYLLVEEYKEWIKNLERARLSYNKHNY</sequence>
<dbReference type="EMBL" id="CAJVPM010001581">
    <property type="protein sequence ID" value="CAG8469624.1"/>
    <property type="molecule type" value="Genomic_DNA"/>
</dbReference>
<evidence type="ECO:0000313" key="1">
    <source>
        <dbReference type="EMBL" id="CAG8469624.1"/>
    </source>
</evidence>
<feature type="non-terminal residue" evidence="1">
    <location>
        <position position="1"/>
    </location>
</feature>
<accession>A0ACA9KF58</accession>
<name>A0ACA9KF58_9GLOM</name>
<reference evidence="1" key="1">
    <citation type="submission" date="2021-06" db="EMBL/GenBank/DDBJ databases">
        <authorList>
            <person name="Kallberg Y."/>
            <person name="Tangrot J."/>
            <person name="Rosling A."/>
        </authorList>
    </citation>
    <scope>NUCLEOTIDE SEQUENCE</scope>
    <source>
        <strain evidence="1">AU212A</strain>
    </source>
</reference>
<organism evidence="1 2">
    <name type="scientific">Scutellospora calospora</name>
    <dbReference type="NCBI Taxonomy" id="85575"/>
    <lineage>
        <taxon>Eukaryota</taxon>
        <taxon>Fungi</taxon>
        <taxon>Fungi incertae sedis</taxon>
        <taxon>Mucoromycota</taxon>
        <taxon>Glomeromycotina</taxon>
        <taxon>Glomeromycetes</taxon>
        <taxon>Diversisporales</taxon>
        <taxon>Gigasporaceae</taxon>
        <taxon>Scutellospora</taxon>
    </lineage>
</organism>
<proteinExistence type="predicted"/>
<gene>
    <name evidence="1" type="ORF">SCALOS_LOCUS1971</name>
</gene>
<evidence type="ECO:0000313" key="2">
    <source>
        <dbReference type="Proteomes" id="UP000789860"/>
    </source>
</evidence>